<evidence type="ECO:0000256" key="2">
    <source>
        <dbReference type="ARBA" id="ARBA00022695"/>
    </source>
</evidence>
<dbReference type="EMBL" id="CAJPWZ010002329">
    <property type="protein sequence ID" value="CAG2235842.1"/>
    <property type="molecule type" value="Genomic_DNA"/>
</dbReference>
<keyword evidence="10" id="KW-1185">Reference proteome</keyword>
<feature type="domain" description="Reverse transcriptase/retrotransposon-derived protein RNase H-like" evidence="7">
    <location>
        <begin position="212"/>
        <end position="283"/>
    </location>
</feature>
<keyword evidence="3" id="KW-0540">Nuclease</keyword>
<reference evidence="9" key="1">
    <citation type="submission" date="2021-03" db="EMBL/GenBank/DDBJ databases">
        <authorList>
            <person name="Bekaert M."/>
        </authorList>
    </citation>
    <scope>NUCLEOTIDE SEQUENCE</scope>
</reference>
<evidence type="ECO:0000313" key="10">
    <source>
        <dbReference type="Proteomes" id="UP000683360"/>
    </source>
</evidence>
<dbReference type="PANTHER" id="PTHR37984:SF5">
    <property type="entry name" value="PROTEIN NYNRIN-LIKE"/>
    <property type="match status" value="1"/>
</dbReference>
<sequence length="544" mass="62155">MSVLNPKIFDSLPEHCKTKLQPYENNLKMADGHNVRPLGTVKLPLLIDNQYIYQIFVIADIDIPIVLGYDFMYNNQCVIDVPNKNILLNSQTVDCHLESQIPSLFKISIDEQVTIPPNSETIIHALPNEKLPYGTTMILDNTSQSFKNKGVLVAKSICTFKGDNLPLRVMNLTDLPQTLYKNTCAGTAETICSENILGNINAEPELVLPEHMQVVMEKCKKALITSPILTYPCIDKEFILDTDASGTGVGAVLSQINDEGKECVIAYFSRTLSKHCDTRDVTEVSFQIENPTIRAINMLDENEIEETPIVTNWFNNKTPDEFKQAQLDDPIISQILTWKKSPEKPKWPEISHLSQHHKTYWSQWERLTVVEGILYRKWENTTTNDINLQYVLPCADRNRVLLLLHNDQLGGHLGFKRTIARIRHRFYWAGYTSFVERWCKRCTECQKRNQPSHHTRGQMKSYIVGEPMERVSLDILGPVTRTYKDLTMTRTITTCTLEEPIITTPEEPITTTPEEPITTTPEEPITTTPEEPNTTHQDEILKFP</sequence>
<dbReference type="SUPFAM" id="SSF56672">
    <property type="entry name" value="DNA/RNA polymerases"/>
    <property type="match status" value="1"/>
</dbReference>
<dbReference type="InterPro" id="IPR043502">
    <property type="entry name" value="DNA/RNA_pol_sf"/>
</dbReference>
<comment type="caution">
    <text evidence="9">The sequence shown here is derived from an EMBL/GenBank/DDBJ whole genome shotgun (WGS) entry which is preliminary data.</text>
</comment>
<evidence type="ECO:0008006" key="11">
    <source>
        <dbReference type="Google" id="ProtNLM"/>
    </source>
</evidence>
<dbReference type="InterPro" id="IPR050951">
    <property type="entry name" value="Retrovirus_Pol_polyprotein"/>
</dbReference>
<dbReference type="OrthoDB" id="8065738at2759"/>
<keyword evidence="4" id="KW-0378">Hydrolase</keyword>
<dbReference type="Gene3D" id="1.10.340.70">
    <property type="match status" value="1"/>
</dbReference>
<evidence type="ECO:0000259" key="7">
    <source>
        <dbReference type="Pfam" id="PF17919"/>
    </source>
</evidence>
<evidence type="ECO:0000313" key="9">
    <source>
        <dbReference type="EMBL" id="CAG2235842.1"/>
    </source>
</evidence>
<dbReference type="Gene3D" id="2.40.70.10">
    <property type="entry name" value="Acid Proteases"/>
    <property type="match status" value="1"/>
</dbReference>
<accession>A0A8S3TQ26</accession>
<keyword evidence="2" id="KW-0548">Nucleotidyltransferase</keyword>
<evidence type="ECO:0000256" key="5">
    <source>
        <dbReference type="ARBA" id="ARBA00023268"/>
    </source>
</evidence>
<feature type="domain" description="Integrase zinc-binding" evidence="8">
    <location>
        <begin position="393"/>
        <end position="450"/>
    </location>
</feature>
<dbReference type="InterPro" id="IPR041588">
    <property type="entry name" value="Integrase_H2C2"/>
</dbReference>
<dbReference type="Pfam" id="PF17921">
    <property type="entry name" value="Integrase_H2C2"/>
    <property type="match status" value="1"/>
</dbReference>
<proteinExistence type="predicted"/>
<dbReference type="PANTHER" id="PTHR37984">
    <property type="entry name" value="PROTEIN CBG26694"/>
    <property type="match status" value="1"/>
</dbReference>
<evidence type="ECO:0000259" key="8">
    <source>
        <dbReference type="Pfam" id="PF17921"/>
    </source>
</evidence>
<dbReference type="FunFam" id="1.10.340.70:FF:000001">
    <property type="entry name" value="Retrovirus-related Pol polyprotein from transposon gypsy-like Protein"/>
    <property type="match status" value="1"/>
</dbReference>
<dbReference type="InterPro" id="IPR041577">
    <property type="entry name" value="RT_RNaseH_2"/>
</dbReference>
<dbReference type="Proteomes" id="UP000683360">
    <property type="component" value="Unassembled WGS sequence"/>
</dbReference>
<name>A0A8S3TQ26_MYTED</name>
<evidence type="ECO:0000256" key="3">
    <source>
        <dbReference type="ARBA" id="ARBA00022722"/>
    </source>
</evidence>
<dbReference type="AlphaFoldDB" id="A0A8S3TQ26"/>
<keyword evidence="4" id="KW-0255">Endonuclease</keyword>
<feature type="region of interest" description="Disordered" evidence="6">
    <location>
        <begin position="504"/>
        <end position="544"/>
    </location>
</feature>
<dbReference type="InterPro" id="IPR021109">
    <property type="entry name" value="Peptidase_aspartic_dom_sf"/>
</dbReference>
<evidence type="ECO:0000256" key="6">
    <source>
        <dbReference type="SAM" id="MobiDB-lite"/>
    </source>
</evidence>
<keyword evidence="1" id="KW-0808">Transferase</keyword>
<keyword evidence="5" id="KW-0511">Multifunctional enzyme</keyword>
<feature type="compositionally biased region" description="Low complexity" evidence="6">
    <location>
        <begin position="504"/>
        <end position="535"/>
    </location>
</feature>
<protein>
    <recommendedName>
        <fullName evidence="11">Integrase zinc-binding domain-containing protein</fullName>
    </recommendedName>
</protein>
<gene>
    <name evidence="9" type="ORF">MEDL_48329</name>
</gene>
<dbReference type="GO" id="GO:0004519">
    <property type="term" value="F:endonuclease activity"/>
    <property type="evidence" value="ECO:0007669"/>
    <property type="project" value="UniProtKB-KW"/>
</dbReference>
<evidence type="ECO:0000256" key="4">
    <source>
        <dbReference type="ARBA" id="ARBA00022759"/>
    </source>
</evidence>
<dbReference type="Pfam" id="PF17919">
    <property type="entry name" value="RT_RNaseH_2"/>
    <property type="match status" value="1"/>
</dbReference>
<evidence type="ECO:0000256" key="1">
    <source>
        <dbReference type="ARBA" id="ARBA00022679"/>
    </source>
</evidence>
<dbReference type="GO" id="GO:0016779">
    <property type="term" value="F:nucleotidyltransferase activity"/>
    <property type="evidence" value="ECO:0007669"/>
    <property type="project" value="UniProtKB-KW"/>
</dbReference>
<organism evidence="9 10">
    <name type="scientific">Mytilus edulis</name>
    <name type="common">Blue mussel</name>
    <dbReference type="NCBI Taxonomy" id="6550"/>
    <lineage>
        <taxon>Eukaryota</taxon>
        <taxon>Metazoa</taxon>
        <taxon>Spiralia</taxon>
        <taxon>Lophotrochozoa</taxon>
        <taxon>Mollusca</taxon>
        <taxon>Bivalvia</taxon>
        <taxon>Autobranchia</taxon>
        <taxon>Pteriomorphia</taxon>
        <taxon>Mytilida</taxon>
        <taxon>Mytiloidea</taxon>
        <taxon>Mytilidae</taxon>
        <taxon>Mytilinae</taxon>
        <taxon>Mytilus</taxon>
    </lineage>
</organism>